<accession>X0ZBN3</accession>
<feature type="non-terminal residue" evidence="1">
    <location>
        <position position="155"/>
    </location>
</feature>
<gene>
    <name evidence="1" type="ORF">S01H1_76679</name>
</gene>
<comment type="caution">
    <text evidence="1">The sequence shown here is derived from an EMBL/GenBank/DDBJ whole genome shotgun (WGS) entry which is preliminary data.</text>
</comment>
<dbReference type="EMBL" id="BARS01051482">
    <property type="protein sequence ID" value="GAG45826.1"/>
    <property type="molecule type" value="Genomic_DNA"/>
</dbReference>
<sequence length="155" mass="17405">MKVGSIKDLEGIRQDYSKKLYHPDGVKVNIGMASCGIAAGAKASLEKALKEFSYVNDIQICQTGCLGFCEEEPLVEILGDGKPRVIYRHITEDKILDAIQGYIQGNFNEKWILGQMLDPRCLLEDRIENPLPVVRPLQGIPSLEDIPFYKKQLKI</sequence>
<dbReference type="AlphaFoldDB" id="X0ZBN3"/>
<dbReference type="SUPFAM" id="SSF52833">
    <property type="entry name" value="Thioredoxin-like"/>
    <property type="match status" value="1"/>
</dbReference>
<dbReference type="CDD" id="cd02980">
    <property type="entry name" value="TRX_Fd_family"/>
    <property type="match status" value="1"/>
</dbReference>
<name>X0ZBN3_9ZZZZ</name>
<proteinExistence type="predicted"/>
<dbReference type="InterPro" id="IPR036249">
    <property type="entry name" value="Thioredoxin-like_sf"/>
</dbReference>
<protein>
    <submittedName>
        <fullName evidence="1">Uncharacterized protein</fullName>
    </submittedName>
</protein>
<dbReference type="Gene3D" id="3.40.30.10">
    <property type="entry name" value="Glutaredoxin"/>
    <property type="match status" value="1"/>
</dbReference>
<reference evidence="1" key="1">
    <citation type="journal article" date="2014" name="Front. Microbiol.">
        <title>High frequency of phylogenetically diverse reductive dehalogenase-homologous genes in deep subseafloor sedimentary metagenomes.</title>
        <authorList>
            <person name="Kawai M."/>
            <person name="Futagami T."/>
            <person name="Toyoda A."/>
            <person name="Takaki Y."/>
            <person name="Nishi S."/>
            <person name="Hori S."/>
            <person name="Arai W."/>
            <person name="Tsubouchi T."/>
            <person name="Morono Y."/>
            <person name="Uchiyama I."/>
            <person name="Ito T."/>
            <person name="Fujiyama A."/>
            <person name="Inagaki F."/>
            <person name="Takami H."/>
        </authorList>
    </citation>
    <scope>NUCLEOTIDE SEQUENCE</scope>
    <source>
        <strain evidence="1">Expedition CK06-06</strain>
    </source>
</reference>
<organism evidence="1">
    <name type="scientific">marine sediment metagenome</name>
    <dbReference type="NCBI Taxonomy" id="412755"/>
    <lineage>
        <taxon>unclassified sequences</taxon>
        <taxon>metagenomes</taxon>
        <taxon>ecological metagenomes</taxon>
    </lineage>
</organism>
<evidence type="ECO:0000313" key="1">
    <source>
        <dbReference type="EMBL" id="GAG45826.1"/>
    </source>
</evidence>